<dbReference type="InterPro" id="IPR005119">
    <property type="entry name" value="LysR_subst-bd"/>
</dbReference>
<comment type="similarity">
    <text evidence="1">Belongs to the LysR transcriptional regulatory family.</text>
</comment>
<sequence>MRRLPPLSALPAFEATARLGSVTAAAAELGRTHSAVSKQISHLAEDLGGGLFEKAGNGLKLTPRGERLRKAVTPMLDELAAIAQALRAELDDRHIDIVTSATFATRWLIPRLPRFYAGHPEVEIGLRMSGREKVPDHEIDVVLSYDRLRSPSPDFQSFSLGNTAYGPVCAPDYPLRKIGEEWIAPVRLLQAGVPQSWREWMLRAGETLHAEHDVEYAHHFLALEAAAAGLGVALAERRLVEQDLATRRLIAPLGFVSVEGGLQAAVMPRARSRKAITALLEWLAEEARDGAA</sequence>
<dbReference type="Gene3D" id="3.40.190.10">
    <property type="entry name" value="Periplasmic binding protein-like II"/>
    <property type="match status" value="2"/>
</dbReference>
<dbReference type="InterPro" id="IPR036390">
    <property type="entry name" value="WH_DNA-bd_sf"/>
</dbReference>
<name>A0ABX0V4X5_9HYPH</name>
<evidence type="ECO:0000256" key="1">
    <source>
        <dbReference type="ARBA" id="ARBA00009437"/>
    </source>
</evidence>
<dbReference type="RefSeq" id="WP_166956510.1">
    <property type="nucleotide sequence ID" value="NZ_JAASQI010000018.1"/>
</dbReference>
<dbReference type="InterPro" id="IPR000847">
    <property type="entry name" value="LysR_HTH_N"/>
</dbReference>
<keyword evidence="4" id="KW-0804">Transcription</keyword>
<evidence type="ECO:0000313" key="7">
    <source>
        <dbReference type="Proteomes" id="UP001429580"/>
    </source>
</evidence>
<evidence type="ECO:0000256" key="3">
    <source>
        <dbReference type="ARBA" id="ARBA00023125"/>
    </source>
</evidence>
<accession>A0ABX0V4X5</accession>
<dbReference type="SUPFAM" id="SSF53850">
    <property type="entry name" value="Periplasmic binding protein-like II"/>
    <property type="match status" value="1"/>
</dbReference>
<dbReference type="InterPro" id="IPR058163">
    <property type="entry name" value="LysR-type_TF_proteobact-type"/>
</dbReference>
<protein>
    <submittedName>
        <fullName evidence="6">DNA-binding transcriptional LysR family regulator</fullName>
    </submittedName>
</protein>
<evidence type="ECO:0000256" key="4">
    <source>
        <dbReference type="ARBA" id="ARBA00023163"/>
    </source>
</evidence>
<keyword evidence="3 6" id="KW-0238">DNA-binding</keyword>
<gene>
    <name evidence="6" type="ORF">FHS82_004144</name>
</gene>
<reference evidence="6 7" key="1">
    <citation type="submission" date="2020-03" db="EMBL/GenBank/DDBJ databases">
        <title>Genomic Encyclopedia of Type Strains, Phase IV (KMG-IV): sequencing the most valuable type-strain genomes for metagenomic binning, comparative biology and taxonomic classification.</title>
        <authorList>
            <person name="Goeker M."/>
        </authorList>
    </citation>
    <scope>NUCLEOTIDE SEQUENCE [LARGE SCALE GENOMIC DNA]</scope>
    <source>
        <strain evidence="6 7">DSM 103870</strain>
    </source>
</reference>
<dbReference type="GO" id="GO:0003677">
    <property type="term" value="F:DNA binding"/>
    <property type="evidence" value="ECO:0007669"/>
    <property type="project" value="UniProtKB-KW"/>
</dbReference>
<proteinExistence type="inferred from homology"/>
<dbReference type="PANTHER" id="PTHR30537:SF74">
    <property type="entry name" value="HTH-TYPE TRANSCRIPTIONAL REGULATOR TRPI"/>
    <property type="match status" value="1"/>
</dbReference>
<comment type="caution">
    <text evidence="6">The sequence shown here is derived from an EMBL/GenBank/DDBJ whole genome shotgun (WGS) entry which is preliminary data.</text>
</comment>
<dbReference type="InterPro" id="IPR036388">
    <property type="entry name" value="WH-like_DNA-bd_sf"/>
</dbReference>
<dbReference type="EMBL" id="JAASQI010000018">
    <property type="protein sequence ID" value="NIJ60274.1"/>
    <property type="molecule type" value="Genomic_DNA"/>
</dbReference>
<dbReference type="PANTHER" id="PTHR30537">
    <property type="entry name" value="HTH-TYPE TRANSCRIPTIONAL REGULATOR"/>
    <property type="match status" value="1"/>
</dbReference>
<keyword evidence="7" id="KW-1185">Reference proteome</keyword>
<dbReference type="Pfam" id="PF03466">
    <property type="entry name" value="LysR_substrate"/>
    <property type="match status" value="1"/>
</dbReference>
<evidence type="ECO:0000256" key="2">
    <source>
        <dbReference type="ARBA" id="ARBA00023015"/>
    </source>
</evidence>
<dbReference type="SUPFAM" id="SSF46785">
    <property type="entry name" value="Winged helix' DNA-binding domain"/>
    <property type="match status" value="1"/>
</dbReference>
<dbReference type="Gene3D" id="1.10.10.10">
    <property type="entry name" value="Winged helix-like DNA-binding domain superfamily/Winged helix DNA-binding domain"/>
    <property type="match status" value="1"/>
</dbReference>
<evidence type="ECO:0000313" key="6">
    <source>
        <dbReference type="EMBL" id="NIJ60274.1"/>
    </source>
</evidence>
<dbReference type="Pfam" id="PF00126">
    <property type="entry name" value="HTH_1"/>
    <property type="match status" value="1"/>
</dbReference>
<dbReference type="Proteomes" id="UP001429580">
    <property type="component" value="Unassembled WGS sequence"/>
</dbReference>
<dbReference type="PROSITE" id="PS50931">
    <property type="entry name" value="HTH_LYSR"/>
    <property type="match status" value="1"/>
</dbReference>
<feature type="domain" description="HTH lysR-type" evidence="5">
    <location>
        <begin position="5"/>
        <end position="62"/>
    </location>
</feature>
<organism evidence="6 7">
    <name type="scientific">Pseudochelatococcus lubricantis</name>
    <dbReference type="NCBI Taxonomy" id="1538102"/>
    <lineage>
        <taxon>Bacteria</taxon>
        <taxon>Pseudomonadati</taxon>
        <taxon>Pseudomonadota</taxon>
        <taxon>Alphaproteobacteria</taxon>
        <taxon>Hyphomicrobiales</taxon>
        <taxon>Chelatococcaceae</taxon>
        <taxon>Pseudochelatococcus</taxon>
    </lineage>
</organism>
<evidence type="ECO:0000259" key="5">
    <source>
        <dbReference type="PROSITE" id="PS50931"/>
    </source>
</evidence>
<keyword evidence="2" id="KW-0805">Transcription regulation</keyword>